<dbReference type="Proteomes" id="UP000278149">
    <property type="component" value="Unassembled WGS sequence"/>
</dbReference>
<accession>A0A3R9PRQ8</accession>
<dbReference type="EMBL" id="RCOR01000016">
    <property type="protein sequence ID" value="RSN69835.1"/>
    <property type="molecule type" value="Genomic_DNA"/>
</dbReference>
<name>A0A3R9PRQ8_9CREN</name>
<evidence type="ECO:0008006" key="3">
    <source>
        <dbReference type="Google" id="ProtNLM"/>
    </source>
</evidence>
<dbReference type="SUPFAM" id="SSF53649">
    <property type="entry name" value="Alkaline phosphatase-like"/>
    <property type="match status" value="1"/>
</dbReference>
<dbReference type="InterPro" id="IPR017850">
    <property type="entry name" value="Alkaline_phosphatase_core_sf"/>
</dbReference>
<comment type="caution">
    <text evidence="1">The sequence shown here is derived from an EMBL/GenBank/DDBJ whole genome shotgun (WGS) entry which is preliminary data.</text>
</comment>
<dbReference type="RefSeq" id="WP_125740950.1">
    <property type="nucleotide sequence ID" value="NZ_RCOR01000016.1"/>
</dbReference>
<dbReference type="Gene3D" id="3.40.720.10">
    <property type="entry name" value="Alkaline Phosphatase, subunit A"/>
    <property type="match status" value="1"/>
</dbReference>
<proteinExistence type="predicted"/>
<evidence type="ECO:0000313" key="1">
    <source>
        <dbReference type="EMBL" id="RSN69835.1"/>
    </source>
</evidence>
<organism evidence="1 2">
    <name type="scientific">Candidatus Korarchaeum cryptofilum</name>
    <dbReference type="NCBI Taxonomy" id="498846"/>
    <lineage>
        <taxon>Archaea</taxon>
        <taxon>Thermoproteota</taxon>
        <taxon>Candidatus Korarchaeia</taxon>
        <taxon>Candidatus Korarchaeales</taxon>
        <taxon>Candidatus Korarchaeaceae</taxon>
        <taxon>Candidatus Korarchaeum</taxon>
    </lineage>
</organism>
<dbReference type="AlphaFoldDB" id="A0A3R9PRQ8"/>
<gene>
    <name evidence="1" type="ORF">D9Q81_02225</name>
</gene>
<evidence type="ECO:0000313" key="2">
    <source>
        <dbReference type="Proteomes" id="UP000278149"/>
    </source>
</evidence>
<reference evidence="1 2" key="1">
    <citation type="submission" date="2018-10" db="EMBL/GenBank/DDBJ databases">
        <title>Co-occurring genomic capacity for anaerobic methane metabolism and dissimilatory sulfite reduction discovered in the Korarchaeota.</title>
        <authorList>
            <person name="Mckay L.J."/>
            <person name="Dlakic M."/>
            <person name="Fields M.W."/>
            <person name="Delmont T.O."/>
            <person name="Eren A.M."/>
            <person name="Jay Z.J."/>
            <person name="Klingelsmith K.B."/>
            <person name="Rusch D.B."/>
            <person name="Inskeep W.P."/>
        </authorList>
    </citation>
    <scope>NUCLEOTIDE SEQUENCE [LARGE SCALE GENOMIC DNA]</scope>
    <source>
        <strain evidence="1 2">WS</strain>
    </source>
</reference>
<sequence>MRQIDILKDGWDVIIVLDAMRYDHFSELHKYFFDGILEVSRSAGSCTKEWFINTFQERMPGTIYISANPFINSSKDDKRCKAARIFDRVIDVWLNHWDEHLGSVLPTSVNKVALSLEMNGRVIIHYLQPHAPYLTPRGFVYGFPNPRSQRNPLSGIGIEEESYKKLKSKIFKASSILASFLRVPNGYVFRMAEAIGLPPLSPLDATRRKYGVDGLVRAYKDNVLVALDAASRLAERFIGSGLNVVVTSDHGELLGEGGNFSHPCGSKSELLRNVPVLHVKSVKERRPEMMKLIYSTKVMLMRDKIQRSLFT</sequence>
<protein>
    <recommendedName>
        <fullName evidence="3">Sulfatase N-terminal domain-containing protein</fullName>
    </recommendedName>
</protein>